<dbReference type="GO" id="GO:0017136">
    <property type="term" value="F:histone deacetylase activity, NAD-dependent"/>
    <property type="evidence" value="ECO:0007669"/>
    <property type="project" value="TreeGrafter"/>
</dbReference>
<dbReference type="GO" id="GO:0006282">
    <property type="term" value="P:regulation of DNA repair"/>
    <property type="evidence" value="ECO:0007669"/>
    <property type="project" value="TreeGrafter"/>
</dbReference>
<dbReference type="GO" id="GO:0070403">
    <property type="term" value="F:NAD+ binding"/>
    <property type="evidence" value="ECO:0007669"/>
    <property type="project" value="InterPro"/>
</dbReference>
<dbReference type="Gene3D" id="3.30.1600.10">
    <property type="entry name" value="SIR2/SIRT2 'Small Domain"/>
    <property type="match status" value="1"/>
</dbReference>
<accession>A0A162IL36</accession>
<dbReference type="GO" id="GO:1990414">
    <property type="term" value="P:replication-born double-strand break repair via sister chromatid exchange"/>
    <property type="evidence" value="ECO:0007669"/>
    <property type="project" value="TreeGrafter"/>
</dbReference>
<evidence type="ECO:0000256" key="4">
    <source>
        <dbReference type="PROSITE-ProRule" id="PRU00236"/>
    </source>
</evidence>
<comment type="caution">
    <text evidence="7">The sequence shown here is derived from an EMBL/GenBank/DDBJ whole genome shotgun (WGS) entry which is preliminary data.</text>
</comment>
<name>A0A162IL36_9EURO</name>
<dbReference type="PROSITE" id="PS50305">
    <property type="entry name" value="SIRTUIN"/>
    <property type="match status" value="1"/>
</dbReference>
<feature type="region of interest" description="Disordered" evidence="5">
    <location>
        <begin position="722"/>
        <end position="764"/>
    </location>
</feature>
<comment type="similarity">
    <text evidence="1">Belongs to the sirtuin family. Class I subfamily.</text>
</comment>
<dbReference type="Pfam" id="PF02146">
    <property type="entry name" value="SIR2"/>
    <property type="match status" value="1"/>
</dbReference>
<dbReference type="InterPro" id="IPR003000">
    <property type="entry name" value="Sirtuin"/>
</dbReference>
<feature type="binding site" evidence="4">
    <location>
        <position position="426"/>
    </location>
    <ligand>
        <name>Zn(2+)</name>
        <dbReference type="ChEBI" id="CHEBI:29105"/>
    </ligand>
</feature>
<gene>
    <name evidence="7" type="ORF">AAP_01501</name>
</gene>
<feature type="compositionally biased region" description="Low complexity" evidence="5">
    <location>
        <begin position="620"/>
        <end position="632"/>
    </location>
</feature>
<feature type="compositionally biased region" description="Basic and acidic residues" evidence="5">
    <location>
        <begin position="559"/>
        <end position="570"/>
    </location>
</feature>
<feature type="active site" description="Proton acceptor" evidence="4">
    <location>
        <position position="393"/>
    </location>
</feature>
<proteinExistence type="inferred from homology"/>
<keyword evidence="3" id="KW-0520">NAD</keyword>
<dbReference type="PANTHER" id="PTHR11085:SF15">
    <property type="entry name" value="NAD-DEPENDENT HISTONE DEACETYLASE HST4"/>
    <property type="match status" value="1"/>
</dbReference>
<dbReference type="GO" id="GO:0005634">
    <property type="term" value="C:nucleus"/>
    <property type="evidence" value="ECO:0007669"/>
    <property type="project" value="TreeGrafter"/>
</dbReference>
<dbReference type="InterPro" id="IPR029035">
    <property type="entry name" value="DHS-like_NAD/FAD-binding_dom"/>
</dbReference>
<evidence type="ECO:0000313" key="7">
    <source>
        <dbReference type="EMBL" id="KZZ95013.1"/>
    </source>
</evidence>
<keyword evidence="4" id="KW-0479">Metal-binding</keyword>
<dbReference type="GO" id="GO:0000122">
    <property type="term" value="P:negative regulation of transcription by RNA polymerase II"/>
    <property type="evidence" value="ECO:0007669"/>
    <property type="project" value="TreeGrafter"/>
</dbReference>
<reference evidence="7 8" key="1">
    <citation type="journal article" date="2016" name="Genome Biol. Evol.">
        <title>Divergent and convergent evolution of fungal pathogenicity.</title>
        <authorList>
            <person name="Shang Y."/>
            <person name="Xiao G."/>
            <person name="Zheng P."/>
            <person name="Cen K."/>
            <person name="Zhan S."/>
            <person name="Wang C."/>
        </authorList>
    </citation>
    <scope>NUCLEOTIDE SEQUENCE [LARGE SCALE GENOMIC DNA]</scope>
    <source>
        <strain evidence="7 8">ARSEF 7405</strain>
    </source>
</reference>
<dbReference type="OrthoDB" id="2919105at2759"/>
<feature type="region of interest" description="Disordered" evidence="5">
    <location>
        <begin position="620"/>
        <end position="695"/>
    </location>
</feature>
<dbReference type="PANTHER" id="PTHR11085">
    <property type="entry name" value="NAD-DEPENDENT PROTEIN DEACYLASE SIRTUIN-5, MITOCHONDRIAL-RELATED"/>
    <property type="match status" value="1"/>
</dbReference>
<feature type="region of interest" description="Disordered" evidence="5">
    <location>
        <begin position="65"/>
        <end position="110"/>
    </location>
</feature>
<dbReference type="Gene3D" id="3.40.50.1220">
    <property type="entry name" value="TPP-binding domain"/>
    <property type="match status" value="1"/>
</dbReference>
<feature type="region of interest" description="Disordered" evidence="5">
    <location>
        <begin position="1"/>
        <end position="47"/>
    </location>
</feature>
<dbReference type="GO" id="GO:0031508">
    <property type="term" value="P:pericentric heterochromatin formation"/>
    <property type="evidence" value="ECO:0007669"/>
    <property type="project" value="TreeGrafter"/>
</dbReference>
<protein>
    <submittedName>
        <fullName evidence="7">Sir2 family histone deacetylase Hst4</fullName>
    </submittedName>
</protein>
<feature type="compositionally biased region" description="Low complexity" evidence="5">
    <location>
        <begin position="741"/>
        <end position="757"/>
    </location>
</feature>
<dbReference type="EMBL" id="AZGZ01000005">
    <property type="protein sequence ID" value="KZZ95013.1"/>
    <property type="molecule type" value="Genomic_DNA"/>
</dbReference>
<sequence>MSAAVVGAAAPDTAAETEASASPAQSASPGTMMKTTTSTSPSTPISTSTTAITAPAAILSTAPTSLSAGMPHSDDFSSQFSDISDLTDLPETSPSPPTSPIHGFFDDTSCRSPVFSQPSSTSIIPSSRMQSPLSDLFSVIKGPNSIARRKPKAMSATATATTTTAAAAAVTTTVTAAGTATPEISATSAHPNHNTDSTTLANADAYADADADAELDIPYEQPLKKRRKIEPKPRKTLTLDLTQPPENIPTQSEELNLLLKTLAKKRKIVVVAGAGISVAAGIPDFRSSHGLFTTLKREHKLRGASGKQLFDASVYSTSDLTTSFHEMVRSLSTMANKAHPTLFHHLMARLAKEGRLLRLYTQNVDGIETSLPPLRTEVPLNTKAPWPRTIQLHGGLEMMICQKCRHTSPFQPELFSGPTPPLCDRCQSIESHRSSAGQRSRGVGRLRPRIVLYNESNPDEEAIGSVVTADLRAKPDALIVVGTSMKIPGVRRIVKEMGNMVRKGRKDGVAIWINRDGETGGKEFEWDLIVKGECDEVARRAAFKHWDEDDEEEVEVENDGNKSDQSRETEQFEMCTTDDINRIKREQGRLEVHIPSTATTSTLPAMVKEDMKLDLENLSPLSTLPKLPKGTTISSETHLPQPPPTALLPTVPLRTGKATTTTTTSTSRKPPRKTTTTSRARKSTTVTKSKQQQQQSIILPGHQVKPGLNSTAIPLNGRRINTTSKNAQSAQRVQQQRRSRSVSTAVSSVSAATASVADETAQVPPDTTAAAAAAAAAVPVVGDD</sequence>
<feature type="compositionally biased region" description="Acidic residues" evidence="5">
    <location>
        <begin position="548"/>
        <end position="558"/>
    </location>
</feature>
<feature type="domain" description="Deacetylase sirtuin-type" evidence="6">
    <location>
        <begin position="248"/>
        <end position="562"/>
    </location>
</feature>
<keyword evidence="2" id="KW-0808">Transferase</keyword>
<evidence type="ECO:0000256" key="3">
    <source>
        <dbReference type="ARBA" id="ARBA00023027"/>
    </source>
</evidence>
<evidence type="ECO:0000256" key="2">
    <source>
        <dbReference type="ARBA" id="ARBA00022679"/>
    </source>
</evidence>
<feature type="compositionally biased region" description="Low complexity" evidence="5">
    <location>
        <begin position="35"/>
        <end position="47"/>
    </location>
</feature>
<evidence type="ECO:0000259" key="6">
    <source>
        <dbReference type="PROSITE" id="PS50305"/>
    </source>
</evidence>
<feature type="compositionally biased region" description="Low complexity" evidence="5">
    <location>
        <begin position="1"/>
        <end position="28"/>
    </location>
</feature>
<dbReference type="GO" id="GO:0031934">
    <property type="term" value="C:mating-type region heterochromatin"/>
    <property type="evidence" value="ECO:0007669"/>
    <property type="project" value="TreeGrafter"/>
</dbReference>
<evidence type="ECO:0000313" key="8">
    <source>
        <dbReference type="Proteomes" id="UP000242877"/>
    </source>
</evidence>
<feature type="binding site" evidence="4">
    <location>
        <position position="404"/>
    </location>
    <ligand>
        <name>Zn(2+)</name>
        <dbReference type="ChEBI" id="CHEBI:29105"/>
    </ligand>
</feature>
<dbReference type="Proteomes" id="UP000242877">
    <property type="component" value="Unassembled WGS sequence"/>
</dbReference>
<dbReference type="AlphaFoldDB" id="A0A162IL36"/>
<evidence type="ECO:0000256" key="1">
    <source>
        <dbReference type="ARBA" id="ARBA00006924"/>
    </source>
</evidence>
<dbReference type="GO" id="GO:0046872">
    <property type="term" value="F:metal ion binding"/>
    <property type="evidence" value="ECO:0007669"/>
    <property type="project" value="UniProtKB-KW"/>
</dbReference>
<feature type="binding site" evidence="4">
    <location>
        <position position="401"/>
    </location>
    <ligand>
        <name>Zn(2+)</name>
        <dbReference type="ChEBI" id="CHEBI:29105"/>
    </ligand>
</feature>
<keyword evidence="8" id="KW-1185">Reference proteome</keyword>
<feature type="region of interest" description="Disordered" evidence="5">
    <location>
        <begin position="545"/>
        <end position="572"/>
    </location>
</feature>
<evidence type="ECO:0000256" key="5">
    <source>
        <dbReference type="SAM" id="MobiDB-lite"/>
    </source>
</evidence>
<dbReference type="InterPro" id="IPR050134">
    <property type="entry name" value="NAD-dep_sirtuin_deacylases"/>
</dbReference>
<feature type="compositionally biased region" description="Low complexity" evidence="5">
    <location>
        <begin position="647"/>
        <end position="695"/>
    </location>
</feature>
<keyword evidence="4" id="KW-0862">Zinc</keyword>
<dbReference type="InterPro" id="IPR026590">
    <property type="entry name" value="Ssirtuin_cat_dom"/>
</dbReference>
<dbReference type="InterPro" id="IPR026591">
    <property type="entry name" value="Sirtuin_cat_small_dom_sf"/>
</dbReference>
<dbReference type="SUPFAM" id="SSF52467">
    <property type="entry name" value="DHS-like NAD/FAD-binding domain"/>
    <property type="match status" value="1"/>
</dbReference>
<dbReference type="VEuPathDB" id="FungiDB:AAP_01501"/>
<feature type="binding site" evidence="4">
    <location>
        <position position="423"/>
    </location>
    <ligand>
        <name>Zn(2+)</name>
        <dbReference type="ChEBI" id="CHEBI:29105"/>
    </ligand>
</feature>
<organism evidence="7 8">
    <name type="scientific">Ascosphaera apis ARSEF 7405</name>
    <dbReference type="NCBI Taxonomy" id="392613"/>
    <lineage>
        <taxon>Eukaryota</taxon>
        <taxon>Fungi</taxon>
        <taxon>Dikarya</taxon>
        <taxon>Ascomycota</taxon>
        <taxon>Pezizomycotina</taxon>
        <taxon>Eurotiomycetes</taxon>
        <taxon>Eurotiomycetidae</taxon>
        <taxon>Onygenales</taxon>
        <taxon>Ascosphaeraceae</taxon>
        <taxon>Ascosphaera</taxon>
    </lineage>
</organism>